<keyword evidence="5 7" id="KW-1133">Transmembrane helix</keyword>
<dbReference type="PANTHER" id="PTHR46825">
    <property type="entry name" value="D-ALANYL-D-ALANINE-CARBOXYPEPTIDASE/ENDOPEPTIDASE AMPH"/>
    <property type="match status" value="1"/>
</dbReference>
<protein>
    <submittedName>
        <fullName evidence="10">Cyclic peptide export ABC transporter</fullName>
    </submittedName>
</protein>
<sequence length="1034" mass="116689">MTWIARWVSMLLIITFLITFNIPWKVNADYIQTDIQKIEEYVQAQQAKGKIPGLAVVVIQNGETVYKKSIGYARIESKVPVTNDTLFEIGSNTKAFTGLAVLQLAEQGKIRLTDSVNTYLPWFQATYEGMETSITLAQLLHHTSGIPFSTIAHIPQSHAEDALEKNIRKLSGIRLSHEPGKQFEYATINYDVLGLVIEKVSSVTYQHYIEQQILKPLGLTSTWVGRKGEIAASMAGGYKLAFGAAKEYHAPEFNGNTPAGYIISNLNDMEKWLRIQTKLDQQQPYTALLQRSHEPDRTVKPRYDGSSYAVGWAVFQEGTGLLAHSGSNPNYSSYIAFRPHEGTGVAILANINSDMVPETGAGIMQLLTDGQPTELAMDSYAKLDRISTVIIGAAGLGSLAILWCSVRLMLDVLQRKRKVTRPGLREGIVLMLATFLTLAYEVALFNIPNILFSNLNWSFVLVWAPLTVSIAGLLLGLIGILYYIYFVLSRLLRKSDDRFFFHLIVLSVISGLANSALILSITQSLQTEKQELGRLFLYFALFVVIYLFGQKYIRSRLVGLTNSFLLQKREEMIGHLMNASFQRVESIHKSNIYTTLNHDMETVSRTVNAMVTAVTNSITILICLVYLGFIQIQGLMLSLAVIVVALLLYMRTGQSARRFWEEIRDLQTAFYKLIEDMVSGFRELSLHHNKRTAFFHTIVERCREIKDLRTKGDMKFVNTYVLGELMFVIVLGVTVFLLPVLIHHFQIDTMLHFVLVFLYIMGPVNGLLNTIPQLIQVRISWKRIIQLNNELKAIPSSSERKLTFPSEKYNVSLNQVSYQYPGESPFRVGPLQGEFRSGEITFVIGGNGSGKSTLANLLTGLYEPSDGCVLINGKQVSPNSLGEYYSVVYSNYYLFDRLYGLSIDGREAEIESYLDLLELKDKVFVNKGEFSTTKLSSGQRKRLALLVCYLEDRPIYLFDEWAADQDPRYRQIFYHKILPELKRKGKCIIAITHDERYFHVADQVVKMEAGAIIHQGRPYTEQLESLQSGTMVPG</sequence>
<dbReference type="SUPFAM" id="SSF90123">
    <property type="entry name" value="ABC transporter transmembrane region"/>
    <property type="match status" value="1"/>
</dbReference>
<dbReference type="SUPFAM" id="SSF52540">
    <property type="entry name" value="P-loop containing nucleoside triphosphate hydrolases"/>
    <property type="match status" value="1"/>
</dbReference>
<dbReference type="PROSITE" id="PS00211">
    <property type="entry name" value="ABC_TRANSPORTER_1"/>
    <property type="match status" value="1"/>
</dbReference>
<evidence type="ECO:0000256" key="2">
    <source>
        <dbReference type="ARBA" id="ARBA00022692"/>
    </source>
</evidence>
<dbReference type="Pfam" id="PF00144">
    <property type="entry name" value="Beta-lactamase"/>
    <property type="match status" value="1"/>
</dbReference>
<proteinExistence type="predicted"/>
<comment type="caution">
    <text evidence="10">The sequence shown here is derived from an EMBL/GenBank/DDBJ whole genome shotgun (WGS) entry which is preliminary data.</text>
</comment>
<name>A0ABV4VA54_9BACL</name>
<dbReference type="PANTHER" id="PTHR46825:SF11">
    <property type="entry name" value="PENICILLIN-BINDING PROTEIN 4"/>
    <property type="match status" value="1"/>
</dbReference>
<keyword evidence="11" id="KW-1185">Reference proteome</keyword>
<feature type="domain" description="ABC transporter" evidence="8">
    <location>
        <begin position="811"/>
        <end position="1034"/>
    </location>
</feature>
<gene>
    <name evidence="10" type="ORF">ACEU3E_30435</name>
</gene>
<evidence type="ECO:0000256" key="4">
    <source>
        <dbReference type="ARBA" id="ARBA00022840"/>
    </source>
</evidence>
<keyword evidence="4" id="KW-0067">ATP-binding</keyword>
<feature type="transmembrane region" description="Helical" evidence="7">
    <location>
        <begin position="633"/>
        <end position="650"/>
    </location>
</feature>
<dbReference type="InterPro" id="IPR050491">
    <property type="entry name" value="AmpC-like"/>
</dbReference>
<dbReference type="NCBIfam" id="TIGR01194">
    <property type="entry name" value="cyc_pep_trnsptr"/>
    <property type="match status" value="1"/>
</dbReference>
<dbReference type="Gene3D" id="3.40.50.300">
    <property type="entry name" value="P-loop containing nucleotide triphosphate hydrolases"/>
    <property type="match status" value="1"/>
</dbReference>
<evidence type="ECO:0000256" key="7">
    <source>
        <dbReference type="SAM" id="Phobius"/>
    </source>
</evidence>
<feature type="transmembrane region" description="Helical" evidence="7">
    <location>
        <begin position="499"/>
        <end position="520"/>
    </location>
</feature>
<feature type="transmembrane region" description="Helical" evidence="7">
    <location>
        <begin position="532"/>
        <end position="549"/>
    </location>
</feature>
<dbReference type="Pfam" id="PF00005">
    <property type="entry name" value="ABC_tran"/>
    <property type="match status" value="1"/>
</dbReference>
<comment type="subcellular location">
    <subcellularLocation>
        <location evidence="1">Cell membrane</location>
        <topology evidence="1">Multi-pass membrane protein</topology>
    </subcellularLocation>
</comment>
<feature type="transmembrane region" description="Helical" evidence="7">
    <location>
        <begin position="459"/>
        <end position="487"/>
    </location>
</feature>
<dbReference type="InterPro" id="IPR036640">
    <property type="entry name" value="ABC1_TM_sf"/>
</dbReference>
<dbReference type="Gene3D" id="3.40.710.10">
    <property type="entry name" value="DD-peptidase/beta-lactamase superfamily"/>
    <property type="match status" value="1"/>
</dbReference>
<feature type="transmembrane region" description="Helical" evidence="7">
    <location>
        <begin position="427"/>
        <end position="447"/>
    </location>
</feature>
<dbReference type="RefSeq" id="WP_373956471.1">
    <property type="nucleotide sequence ID" value="NZ_JBHDLN010000022.1"/>
</dbReference>
<dbReference type="PROSITE" id="PS50893">
    <property type="entry name" value="ABC_TRANSPORTER_2"/>
    <property type="match status" value="1"/>
</dbReference>
<feature type="transmembrane region" description="Helical" evidence="7">
    <location>
        <begin position="386"/>
        <end position="406"/>
    </location>
</feature>
<evidence type="ECO:0000256" key="1">
    <source>
        <dbReference type="ARBA" id="ARBA00004651"/>
    </source>
</evidence>
<dbReference type="PROSITE" id="PS50929">
    <property type="entry name" value="ABC_TM1F"/>
    <property type="match status" value="1"/>
</dbReference>
<dbReference type="InterPro" id="IPR017871">
    <property type="entry name" value="ABC_transporter-like_CS"/>
</dbReference>
<feature type="domain" description="ABC transmembrane type-1" evidence="9">
    <location>
        <begin position="503"/>
        <end position="776"/>
    </location>
</feature>
<evidence type="ECO:0000256" key="6">
    <source>
        <dbReference type="ARBA" id="ARBA00023136"/>
    </source>
</evidence>
<keyword evidence="2 7" id="KW-0812">Transmembrane</keyword>
<dbReference type="SUPFAM" id="SSF56601">
    <property type="entry name" value="beta-lactamase/transpeptidase-like"/>
    <property type="match status" value="1"/>
</dbReference>
<evidence type="ECO:0000256" key="3">
    <source>
        <dbReference type="ARBA" id="ARBA00022741"/>
    </source>
</evidence>
<dbReference type="InterPro" id="IPR001466">
    <property type="entry name" value="Beta-lactam-related"/>
</dbReference>
<evidence type="ECO:0000313" key="11">
    <source>
        <dbReference type="Proteomes" id="UP001575622"/>
    </source>
</evidence>
<keyword evidence="6 7" id="KW-0472">Membrane</keyword>
<dbReference type="InterPro" id="IPR012338">
    <property type="entry name" value="Beta-lactam/transpept-like"/>
</dbReference>
<evidence type="ECO:0000256" key="5">
    <source>
        <dbReference type="ARBA" id="ARBA00022989"/>
    </source>
</evidence>
<feature type="transmembrane region" description="Helical" evidence="7">
    <location>
        <begin position="750"/>
        <end position="768"/>
    </location>
</feature>
<evidence type="ECO:0000259" key="9">
    <source>
        <dbReference type="PROSITE" id="PS50929"/>
    </source>
</evidence>
<dbReference type="InterPro" id="IPR011527">
    <property type="entry name" value="ABC1_TM_dom"/>
</dbReference>
<feature type="transmembrane region" description="Helical" evidence="7">
    <location>
        <begin position="607"/>
        <end position="627"/>
    </location>
</feature>
<dbReference type="EMBL" id="JBHDLN010000022">
    <property type="protein sequence ID" value="MFB0846521.1"/>
    <property type="molecule type" value="Genomic_DNA"/>
</dbReference>
<dbReference type="Gene3D" id="1.20.1560.10">
    <property type="entry name" value="ABC transporter type 1, transmembrane domain"/>
    <property type="match status" value="1"/>
</dbReference>
<reference evidence="10 11" key="1">
    <citation type="submission" date="2024-09" db="EMBL/GenBank/DDBJ databases">
        <authorList>
            <person name="Makale K.P.P."/>
            <person name="Makhzoum A."/>
            <person name="Rantong G."/>
            <person name="Rahube T.O."/>
        </authorList>
    </citation>
    <scope>NUCLEOTIDE SEQUENCE [LARGE SCALE GENOMIC DNA]</scope>
    <source>
        <strain evidence="10 11">KM_D13</strain>
    </source>
</reference>
<keyword evidence="3" id="KW-0547">Nucleotide-binding</keyword>
<dbReference type="InterPro" id="IPR003439">
    <property type="entry name" value="ABC_transporter-like_ATP-bd"/>
</dbReference>
<accession>A0ABV4VA54</accession>
<feature type="transmembrane region" description="Helical" evidence="7">
    <location>
        <begin position="716"/>
        <end position="738"/>
    </location>
</feature>
<evidence type="ECO:0000313" key="10">
    <source>
        <dbReference type="EMBL" id="MFB0846521.1"/>
    </source>
</evidence>
<dbReference type="InterPro" id="IPR005898">
    <property type="entry name" value="Cyc_pep_transpt_SyrD/YojI"/>
</dbReference>
<dbReference type="SMART" id="SM00382">
    <property type="entry name" value="AAA"/>
    <property type="match status" value="1"/>
</dbReference>
<organism evidence="10 11">
    <name type="scientific">Paenibacillus oleatilyticus</name>
    <dbReference type="NCBI Taxonomy" id="2594886"/>
    <lineage>
        <taxon>Bacteria</taxon>
        <taxon>Bacillati</taxon>
        <taxon>Bacillota</taxon>
        <taxon>Bacilli</taxon>
        <taxon>Bacillales</taxon>
        <taxon>Paenibacillaceae</taxon>
        <taxon>Paenibacillus</taxon>
    </lineage>
</organism>
<dbReference type="Proteomes" id="UP001575622">
    <property type="component" value="Unassembled WGS sequence"/>
</dbReference>
<dbReference type="InterPro" id="IPR003593">
    <property type="entry name" value="AAA+_ATPase"/>
</dbReference>
<dbReference type="InterPro" id="IPR027417">
    <property type="entry name" value="P-loop_NTPase"/>
</dbReference>
<evidence type="ECO:0000259" key="8">
    <source>
        <dbReference type="PROSITE" id="PS50893"/>
    </source>
</evidence>